<feature type="region of interest" description="Disordered" evidence="1">
    <location>
        <begin position="315"/>
        <end position="360"/>
    </location>
</feature>
<gene>
    <name evidence="3" type="ORF">UFOPK1909_00086</name>
</gene>
<reference evidence="3" key="1">
    <citation type="submission" date="2020-05" db="EMBL/GenBank/DDBJ databases">
        <authorList>
            <person name="Chiriac C."/>
            <person name="Salcher M."/>
            <person name="Ghai R."/>
            <person name="Kavagutti S V."/>
        </authorList>
    </citation>
    <scope>NUCLEOTIDE SEQUENCE</scope>
</reference>
<evidence type="ECO:0000259" key="2">
    <source>
        <dbReference type="Pfam" id="PF11268"/>
    </source>
</evidence>
<dbReference type="InterPro" id="IPR021421">
    <property type="entry name" value="DUF3071"/>
</dbReference>
<evidence type="ECO:0000256" key="1">
    <source>
        <dbReference type="SAM" id="MobiDB-lite"/>
    </source>
</evidence>
<protein>
    <submittedName>
        <fullName evidence="3">Unannotated protein</fullName>
    </submittedName>
</protein>
<accession>A0A6J6HTB2</accession>
<dbReference type="EMBL" id="CAEZVD010000001">
    <property type="protein sequence ID" value="CAB4614334.1"/>
    <property type="molecule type" value="Genomic_DNA"/>
</dbReference>
<name>A0A6J6HTB2_9ZZZZ</name>
<organism evidence="3">
    <name type="scientific">freshwater metagenome</name>
    <dbReference type="NCBI Taxonomy" id="449393"/>
    <lineage>
        <taxon>unclassified sequences</taxon>
        <taxon>metagenomes</taxon>
        <taxon>ecological metagenomes</taxon>
    </lineage>
</organism>
<feature type="compositionally biased region" description="Basic and acidic residues" evidence="1">
    <location>
        <begin position="317"/>
        <end position="335"/>
    </location>
</feature>
<feature type="domain" description="DUF3071" evidence="2">
    <location>
        <begin position="4"/>
        <end position="163"/>
    </location>
</feature>
<dbReference type="NCBIfam" id="NF040712">
    <property type="entry name" value="SepH"/>
    <property type="match status" value="1"/>
</dbReference>
<evidence type="ECO:0000313" key="3">
    <source>
        <dbReference type="EMBL" id="CAB4614334.1"/>
    </source>
</evidence>
<dbReference type="Pfam" id="PF11268">
    <property type="entry name" value="DUF3071"/>
    <property type="match status" value="1"/>
</dbReference>
<dbReference type="AlphaFoldDB" id="A0A6J6HTB2"/>
<dbReference type="InterPro" id="IPR047682">
    <property type="entry name" value="SepH-like"/>
</dbReference>
<sequence length="360" mass="39580">MDDIRLFETDGDYLVLEAQDGQKYRLLVDEGIRSSIKREPKLHLDSISITPREIQDEIRNGASIEELITKSGATFEFIEKFAAPVIAELEHIVSSALSVRLTIAGDRYNDSTQIEFGEIIASRLVTSGATGISWLARKMEANTWHVIANYSLNGVAGSATWSFDPRKLTLSPESETAVSLSTQETINNSVIPKLRPVLAEDQKGAADVAAPIHQAPTEILDDVIPISRSNQFNVIDEIISTPSFEKPAPSTPAAFAKKNEILEDEQPLSATADLLEALRRKRSEREESPVEVVALQPEPQTEAIRIVEIEPVVTEAKTSEHEAEQVSETENHEASKPAAKKGRASMPSWDEIVFGTKADD</sequence>
<proteinExistence type="predicted"/>